<proteinExistence type="inferred from homology"/>
<dbReference type="Gene3D" id="1.20.1070.10">
    <property type="entry name" value="Rhodopsin 7-helix transmembrane proteins"/>
    <property type="match status" value="1"/>
</dbReference>
<dbReference type="GO" id="GO:0016020">
    <property type="term" value="C:membrane"/>
    <property type="evidence" value="ECO:0007669"/>
    <property type="project" value="UniProtKB-SubCell"/>
</dbReference>
<keyword evidence="9" id="KW-1185">Reference proteome</keyword>
<accession>A0A7M7HKP0</accession>
<evidence type="ECO:0000256" key="3">
    <source>
        <dbReference type="ARBA" id="ARBA00022989"/>
    </source>
</evidence>
<comment type="similarity">
    <text evidence="5">Belongs to the G-protein coupled receptor 1 family.</text>
</comment>
<feature type="transmembrane region" description="Helical" evidence="6">
    <location>
        <begin position="231"/>
        <end position="252"/>
    </location>
</feature>
<dbReference type="OMA" id="CMISLER"/>
<feature type="transmembrane region" description="Helical" evidence="6">
    <location>
        <begin position="77"/>
        <end position="97"/>
    </location>
</feature>
<dbReference type="InterPro" id="IPR000276">
    <property type="entry name" value="GPCR_Rhodpsn"/>
</dbReference>
<dbReference type="SMART" id="SM01381">
    <property type="entry name" value="7TM_GPCR_Srsx"/>
    <property type="match status" value="1"/>
</dbReference>
<sequence length="398" mass="45080">MSLNQYESVVHSFSVNSTYRLMGEGTSTQDDQGIGVLVYDIGATNPSVVIKRGINASCPEFGEAWTWAPVVWNWFNILRLSLTLAGIMGNALVIIIHGKSKSNRGTDRLIAGLAVADLLCSVFLTPIPGASRLSNNWLGNIYCKFVFSNVLVWIPFIASMYTLCMISLERFFAIVYPFIYRAKITPSRIKYVFIPIWVLAFIVNIGSFVVNTVHPDSCSCIVHFPTRLGKMMQGVLLFITEYVIPIGIMLFAHVRTIRELHTEARALKENRMDSSRITLNLLQARERVLQMLFVVVMTFIICWTPDQLCYLFYSIGILNVDFLHSRLYMAFILLAYVNSCANPFIYTARNPEFRHALKVLFKKAARVQQVFNTSEWVHDRTDDVVNDVANGTAVESRV</sequence>
<evidence type="ECO:0000256" key="5">
    <source>
        <dbReference type="RuleBase" id="RU000688"/>
    </source>
</evidence>
<name>A0A7M7HKP0_STRPU</name>
<dbReference type="InterPro" id="IPR017452">
    <property type="entry name" value="GPCR_Rhodpsn_7TM"/>
</dbReference>
<evidence type="ECO:0000313" key="8">
    <source>
        <dbReference type="EnsemblMetazoa" id="XP_011668544"/>
    </source>
</evidence>
<dbReference type="EnsemblMetazoa" id="XM_011670242">
    <property type="protein sequence ID" value="XP_011668544"/>
    <property type="gene ID" value="LOC763970"/>
</dbReference>
<dbReference type="AlphaFoldDB" id="A0A7M7HKP0"/>
<dbReference type="Pfam" id="PF00001">
    <property type="entry name" value="7tm_1"/>
    <property type="match status" value="1"/>
</dbReference>
<feature type="transmembrane region" description="Helical" evidence="6">
    <location>
        <begin position="191"/>
        <end position="211"/>
    </location>
</feature>
<dbReference type="SUPFAM" id="SSF81321">
    <property type="entry name" value="Family A G protein-coupled receptor-like"/>
    <property type="match status" value="1"/>
</dbReference>
<dbReference type="CDD" id="cd00637">
    <property type="entry name" value="7tm_classA_rhodopsin-like"/>
    <property type="match status" value="1"/>
</dbReference>
<reference evidence="9" key="1">
    <citation type="submission" date="2015-02" db="EMBL/GenBank/DDBJ databases">
        <title>Genome sequencing for Strongylocentrotus purpuratus.</title>
        <authorList>
            <person name="Murali S."/>
            <person name="Liu Y."/>
            <person name="Vee V."/>
            <person name="English A."/>
            <person name="Wang M."/>
            <person name="Skinner E."/>
            <person name="Han Y."/>
            <person name="Muzny D.M."/>
            <person name="Worley K.C."/>
            <person name="Gibbs R.A."/>
        </authorList>
    </citation>
    <scope>NUCLEOTIDE SEQUENCE</scope>
</reference>
<evidence type="ECO:0000256" key="6">
    <source>
        <dbReference type="SAM" id="Phobius"/>
    </source>
</evidence>
<dbReference type="PROSITE" id="PS00237">
    <property type="entry name" value="G_PROTEIN_RECEP_F1_1"/>
    <property type="match status" value="1"/>
</dbReference>
<keyword evidence="4 6" id="KW-0472">Membrane</keyword>
<dbReference type="InParanoid" id="A0A7M7HKP0"/>
<feature type="domain" description="G-protein coupled receptors family 1 profile" evidence="7">
    <location>
        <begin position="89"/>
        <end position="346"/>
    </location>
</feature>
<evidence type="ECO:0000259" key="7">
    <source>
        <dbReference type="PROSITE" id="PS50262"/>
    </source>
</evidence>
<keyword evidence="5" id="KW-0675">Receptor</keyword>
<feature type="transmembrane region" description="Helical" evidence="6">
    <location>
        <begin position="150"/>
        <end position="179"/>
    </location>
</feature>
<feature type="transmembrane region" description="Helical" evidence="6">
    <location>
        <begin position="327"/>
        <end position="348"/>
    </location>
</feature>
<dbReference type="PRINTS" id="PR00237">
    <property type="entry name" value="GPCRRHODOPSN"/>
</dbReference>
<evidence type="ECO:0000256" key="2">
    <source>
        <dbReference type="ARBA" id="ARBA00022692"/>
    </source>
</evidence>
<dbReference type="GO" id="GO:0004930">
    <property type="term" value="F:G protein-coupled receptor activity"/>
    <property type="evidence" value="ECO:0007669"/>
    <property type="project" value="UniProtKB-KW"/>
</dbReference>
<dbReference type="PROSITE" id="PS50262">
    <property type="entry name" value="G_PROTEIN_RECEP_F1_2"/>
    <property type="match status" value="1"/>
</dbReference>
<dbReference type="RefSeq" id="XP_011668544.1">
    <property type="nucleotide sequence ID" value="XM_011670242.2"/>
</dbReference>
<feature type="transmembrane region" description="Helical" evidence="6">
    <location>
        <begin position="291"/>
        <end position="315"/>
    </location>
</feature>
<protein>
    <recommendedName>
        <fullName evidence="7">G-protein coupled receptors family 1 profile domain-containing protein</fullName>
    </recommendedName>
</protein>
<dbReference type="FunCoup" id="A0A7M7HKP0">
    <property type="interactions" value="43"/>
</dbReference>
<evidence type="ECO:0000256" key="4">
    <source>
        <dbReference type="ARBA" id="ARBA00023136"/>
    </source>
</evidence>
<dbReference type="PANTHER" id="PTHR45698:SF1">
    <property type="entry name" value="TRACE AMINE-ASSOCIATED RECEPTOR 13C-LIKE"/>
    <property type="match status" value="1"/>
</dbReference>
<evidence type="ECO:0000313" key="9">
    <source>
        <dbReference type="Proteomes" id="UP000007110"/>
    </source>
</evidence>
<comment type="subcellular location">
    <subcellularLocation>
        <location evidence="1">Membrane</location>
    </subcellularLocation>
</comment>
<keyword evidence="5" id="KW-0807">Transducer</keyword>
<organism evidence="8 9">
    <name type="scientific">Strongylocentrotus purpuratus</name>
    <name type="common">Purple sea urchin</name>
    <dbReference type="NCBI Taxonomy" id="7668"/>
    <lineage>
        <taxon>Eukaryota</taxon>
        <taxon>Metazoa</taxon>
        <taxon>Echinodermata</taxon>
        <taxon>Eleutherozoa</taxon>
        <taxon>Echinozoa</taxon>
        <taxon>Echinoidea</taxon>
        <taxon>Euechinoidea</taxon>
        <taxon>Echinacea</taxon>
        <taxon>Camarodonta</taxon>
        <taxon>Echinidea</taxon>
        <taxon>Strongylocentrotidae</taxon>
        <taxon>Strongylocentrotus</taxon>
    </lineage>
</organism>
<dbReference type="KEGG" id="spu:763970"/>
<dbReference type="GeneID" id="763970"/>
<evidence type="ECO:0000256" key="1">
    <source>
        <dbReference type="ARBA" id="ARBA00004370"/>
    </source>
</evidence>
<reference evidence="8" key="2">
    <citation type="submission" date="2021-01" db="UniProtKB">
        <authorList>
            <consortium name="EnsemblMetazoa"/>
        </authorList>
    </citation>
    <scope>IDENTIFICATION</scope>
</reference>
<feature type="transmembrane region" description="Helical" evidence="6">
    <location>
        <begin position="109"/>
        <end position="130"/>
    </location>
</feature>
<dbReference type="PANTHER" id="PTHR45698">
    <property type="entry name" value="TRACE AMINE-ASSOCIATED RECEPTOR 19N-RELATED"/>
    <property type="match status" value="1"/>
</dbReference>
<dbReference type="Proteomes" id="UP000007110">
    <property type="component" value="Unassembled WGS sequence"/>
</dbReference>
<keyword evidence="3 6" id="KW-1133">Transmembrane helix</keyword>
<keyword evidence="2 5" id="KW-0812">Transmembrane</keyword>
<keyword evidence="5" id="KW-0297">G-protein coupled receptor</keyword>
<dbReference type="OrthoDB" id="5781782at2759"/>